<dbReference type="OrthoDB" id="10265994at2759"/>
<keyword evidence="4" id="KW-0539">Nucleus</keyword>
<reference evidence="8 9" key="1">
    <citation type="journal article" date="2020" name="ISME J.">
        <title>Uncovering the hidden diversity of litter-decomposition mechanisms in mushroom-forming fungi.</title>
        <authorList>
            <person name="Floudas D."/>
            <person name="Bentzer J."/>
            <person name="Ahren D."/>
            <person name="Johansson T."/>
            <person name="Persson P."/>
            <person name="Tunlid A."/>
        </authorList>
    </citation>
    <scope>NUCLEOTIDE SEQUENCE [LARGE SCALE GENOMIC DNA]</scope>
    <source>
        <strain evidence="8 9">CBS 175.51</strain>
    </source>
</reference>
<protein>
    <recommendedName>
        <fullName evidence="7">SGF29 C-terminal domain-containing protein</fullName>
    </recommendedName>
</protein>
<dbReference type="InterPro" id="IPR047287">
    <property type="entry name" value="Tudor_SGF29_rpt2"/>
</dbReference>
<feature type="compositionally biased region" description="Basic and acidic residues" evidence="6">
    <location>
        <begin position="193"/>
        <end position="202"/>
    </location>
</feature>
<dbReference type="Gene3D" id="2.30.30.140">
    <property type="match status" value="2"/>
</dbReference>
<name>A0A8H5CBY9_9AGAR</name>
<dbReference type="Pfam" id="PF07039">
    <property type="entry name" value="SGF29_Tudor"/>
    <property type="match status" value="1"/>
</dbReference>
<proteinExistence type="predicted"/>
<evidence type="ECO:0000256" key="1">
    <source>
        <dbReference type="ARBA" id="ARBA00004123"/>
    </source>
</evidence>
<dbReference type="EMBL" id="JAACJK010000010">
    <property type="protein sequence ID" value="KAF5338929.1"/>
    <property type="molecule type" value="Genomic_DNA"/>
</dbReference>
<dbReference type="InterPro" id="IPR010750">
    <property type="entry name" value="SGF29_tudor-like_dom"/>
</dbReference>
<comment type="caution">
    <text evidence="8">The sequence shown here is derived from an EMBL/GenBank/DDBJ whole genome shotgun (WGS) entry which is preliminary data.</text>
</comment>
<gene>
    <name evidence="8" type="ORF">D9611_008718</name>
</gene>
<dbReference type="InterPro" id="IPR037802">
    <property type="entry name" value="SGF29"/>
</dbReference>
<dbReference type="GO" id="GO:0005634">
    <property type="term" value="C:nucleus"/>
    <property type="evidence" value="ECO:0007669"/>
    <property type="project" value="UniProtKB-SubCell"/>
</dbReference>
<accession>A0A8H5CBY9</accession>
<dbReference type="PANTHER" id="PTHR21539:SF0">
    <property type="entry name" value="SAGA-ASSOCIATED FACTOR 29"/>
    <property type="match status" value="1"/>
</dbReference>
<evidence type="ECO:0000256" key="2">
    <source>
        <dbReference type="ARBA" id="ARBA00023015"/>
    </source>
</evidence>
<evidence type="ECO:0000259" key="7">
    <source>
        <dbReference type="PROSITE" id="PS51518"/>
    </source>
</evidence>
<feature type="coiled-coil region" evidence="5">
    <location>
        <begin position="150"/>
        <end position="177"/>
    </location>
</feature>
<dbReference type="AlphaFoldDB" id="A0A8H5CBY9"/>
<feature type="domain" description="SGF29 C-terminal" evidence="7">
    <location>
        <begin position="249"/>
        <end position="395"/>
    </location>
</feature>
<keyword evidence="2" id="KW-0805">Transcription regulation</keyword>
<evidence type="ECO:0000256" key="3">
    <source>
        <dbReference type="ARBA" id="ARBA00023163"/>
    </source>
</evidence>
<dbReference type="CDD" id="cd20394">
    <property type="entry name" value="Tudor_SGF29_rpt2"/>
    <property type="match status" value="1"/>
</dbReference>
<dbReference type="InterPro" id="IPR047288">
    <property type="entry name" value="Tudor_SGF29_rpt1"/>
</dbReference>
<evidence type="ECO:0000256" key="6">
    <source>
        <dbReference type="SAM" id="MobiDB-lite"/>
    </source>
</evidence>
<dbReference type="CDD" id="cd20393">
    <property type="entry name" value="Tudor_SGF29_rpt1"/>
    <property type="match status" value="1"/>
</dbReference>
<dbReference type="GO" id="GO:0000124">
    <property type="term" value="C:SAGA complex"/>
    <property type="evidence" value="ECO:0007669"/>
    <property type="project" value="InterPro"/>
</dbReference>
<keyword evidence="5" id="KW-0175">Coiled coil</keyword>
<comment type="subcellular location">
    <subcellularLocation>
        <location evidence="1">Nucleus</location>
    </subcellularLocation>
</comment>
<dbReference type="PROSITE" id="PS51518">
    <property type="entry name" value="SGF29_C"/>
    <property type="match status" value="1"/>
</dbReference>
<evidence type="ECO:0000313" key="8">
    <source>
        <dbReference type="EMBL" id="KAF5338929.1"/>
    </source>
</evidence>
<evidence type="ECO:0000256" key="4">
    <source>
        <dbReference type="ARBA" id="ARBA00023242"/>
    </source>
</evidence>
<keyword evidence="3" id="KW-0804">Transcription</keyword>
<evidence type="ECO:0000256" key="5">
    <source>
        <dbReference type="SAM" id="Coils"/>
    </source>
</evidence>
<organism evidence="8 9">
    <name type="scientific">Ephemerocybe angulata</name>
    <dbReference type="NCBI Taxonomy" id="980116"/>
    <lineage>
        <taxon>Eukaryota</taxon>
        <taxon>Fungi</taxon>
        <taxon>Dikarya</taxon>
        <taxon>Basidiomycota</taxon>
        <taxon>Agaricomycotina</taxon>
        <taxon>Agaricomycetes</taxon>
        <taxon>Agaricomycetidae</taxon>
        <taxon>Agaricales</taxon>
        <taxon>Agaricineae</taxon>
        <taxon>Psathyrellaceae</taxon>
        <taxon>Ephemerocybe</taxon>
    </lineage>
</organism>
<evidence type="ECO:0000313" key="9">
    <source>
        <dbReference type="Proteomes" id="UP000541558"/>
    </source>
</evidence>
<feature type="region of interest" description="Disordered" evidence="6">
    <location>
        <begin position="193"/>
        <end position="259"/>
    </location>
</feature>
<keyword evidence="9" id="KW-1185">Reference proteome</keyword>
<dbReference type="PANTHER" id="PTHR21539">
    <property type="entry name" value="SAGA-ASSOCIATED FACTOR 29"/>
    <property type="match status" value="1"/>
</dbReference>
<dbReference type="Proteomes" id="UP000541558">
    <property type="component" value="Unassembled WGS sequence"/>
</dbReference>
<sequence>MVVEKESSATSAPLYIQFSPLSLYCISTLDTTREAPSKAENNTSRDQHTYRSFLPNRAFVCPNTAEFEINTLLNIGVISWLYFLHRNMDRRRGMPARPSSEEDECWTHAAVTLRELSAQLSGHPPIELIGKANRLYTTWPSGDDMPGEGWKSLKENYKKLTNALEDIQRNADAEAKLFDKSIEQLTVLMALRKANETSPSDKRNKRPRASSPSGTPGPGAANARGVSITLPPRTNSVGPSAHSKKKDGRAHPLQPGRRIAFWNGAAPNRGTDDADWILAIVIKVVSQRDGRYTYEVRDAEEQDGTESVVAPQKHVIPLPDPKSPITPEFPIGSTVLGLYPDTSCFYRAEVVATPKSLQSAAGRQPIYKLKFEDDDNQEHPVPAEWVVEFPNLPSHK</sequence>